<evidence type="ECO:0000313" key="4">
    <source>
        <dbReference type="EMBL" id="EHR36541.1"/>
    </source>
</evidence>
<dbReference type="PATRIC" id="fig|883113.3.peg.1209"/>
<dbReference type="InterPro" id="IPR029056">
    <property type="entry name" value="Ribokinase-like"/>
</dbReference>
<dbReference type="GO" id="GO:0004730">
    <property type="term" value="F:pseudouridylate synthase activity"/>
    <property type="evidence" value="ECO:0007669"/>
    <property type="project" value="TreeGrafter"/>
</dbReference>
<evidence type="ECO:0000313" key="5">
    <source>
        <dbReference type="Proteomes" id="UP000006190"/>
    </source>
</evidence>
<dbReference type="Pfam" id="PF13412">
    <property type="entry name" value="HTH_24"/>
    <property type="match status" value="1"/>
</dbReference>
<evidence type="ECO:0000256" key="2">
    <source>
        <dbReference type="ARBA" id="ARBA00022777"/>
    </source>
</evidence>
<dbReference type="AlphaFoldDB" id="H3NK24"/>
<dbReference type="Pfam" id="PF00294">
    <property type="entry name" value="PfkB"/>
    <property type="match status" value="1"/>
</dbReference>
<reference evidence="4 5" key="1">
    <citation type="submission" date="2012-01" db="EMBL/GenBank/DDBJ databases">
        <title>The Genome Sequence of Facklamia languida CCUG 37842.</title>
        <authorList>
            <consortium name="The Broad Institute Genome Sequencing Platform"/>
            <person name="Earl A."/>
            <person name="Ward D."/>
            <person name="Feldgarden M."/>
            <person name="Gevers D."/>
            <person name="Huys G."/>
            <person name="Young S.K."/>
            <person name="Zeng Q."/>
            <person name="Gargeya S."/>
            <person name="Fitzgerald M."/>
            <person name="Haas B."/>
            <person name="Abouelleil A."/>
            <person name="Alvarado L."/>
            <person name="Arachchi H.M."/>
            <person name="Berlin A."/>
            <person name="Chapman S.B."/>
            <person name="Gearin G."/>
            <person name="Goldberg J."/>
            <person name="Griggs A."/>
            <person name="Gujja S."/>
            <person name="Hansen M."/>
            <person name="Heiman D."/>
            <person name="Howarth C."/>
            <person name="Larimer J."/>
            <person name="Lui A."/>
            <person name="MacDonald P.J.P."/>
            <person name="McCowen C."/>
            <person name="Montmayeur A."/>
            <person name="Murphy C."/>
            <person name="Neiman D."/>
            <person name="Pearson M."/>
            <person name="Priest M."/>
            <person name="Roberts A."/>
            <person name="Saif S."/>
            <person name="Shea T."/>
            <person name="Sisk P."/>
            <person name="Stolte C."/>
            <person name="Sykes S."/>
            <person name="Wortman J."/>
            <person name="Nusbaum C."/>
            <person name="Birren B."/>
        </authorList>
    </citation>
    <scope>NUCLEOTIDE SEQUENCE [LARGE SCALE GENOMIC DNA]</scope>
    <source>
        <strain evidence="4 5">CCUG 37842</strain>
    </source>
</reference>
<dbReference type="Gene3D" id="1.10.10.10">
    <property type="entry name" value="Winged helix-like DNA-binding domain superfamily/Winged helix DNA-binding domain"/>
    <property type="match status" value="1"/>
</dbReference>
<dbReference type="SUPFAM" id="SSF46785">
    <property type="entry name" value="Winged helix' DNA-binding domain"/>
    <property type="match status" value="1"/>
</dbReference>
<dbReference type="eggNOG" id="COG0524">
    <property type="taxonomic scope" value="Bacteria"/>
</dbReference>
<dbReference type="Proteomes" id="UP000006190">
    <property type="component" value="Unassembled WGS sequence"/>
</dbReference>
<dbReference type="Gene3D" id="3.40.1190.20">
    <property type="match status" value="1"/>
</dbReference>
<dbReference type="PROSITE" id="PS00584">
    <property type="entry name" value="PFKB_KINASES_2"/>
    <property type="match status" value="1"/>
</dbReference>
<dbReference type="PANTHER" id="PTHR42909:SF4">
    <property type="entry name" value="CARBOHYDRATE KINASE, PFKB FAMILY"/>
    <property type="match status" value="1"/>
</dbReference>
<feature type="domain" description="Carbohydrate kinase PfkB" evidence="3">
    <location>
        <begin position="68"/>
        <end position="357"/>
    </location>
</feature>
<protein>
    <recommendedName>
        <fullName evidence="3">Carbohydrate kinase PfkB domain-containing protein</fullName>
    </recommendedName>
</protein>
<dbReference type="HOGENOM" id="CLU_027634_11_2_9"/>
<dbReference type="GO" id="GO:0016798">
    <property type="term" value="F:hydrolase activity, acting on glycosyl bonds"/>
    <property type="evidence" value="ECO:0007669"/>
    <property type="project" value="TreeGrafter"/>
</dbReference>
<dbReference type="EMBL" id="AGEG01000014">
    <property type="protein sequence ID" value="EHR36541.1"/>
    <property type="molecule type" value="Genomic_DNA"/>
</dbReference>
<dbReference type="InterPro" id="IPR036388">
    <property type="entry name" value="WH-like_DNA-bd_sf"/>
</dbReference>
<sequence length="377" mass="41998">MLKGVVRIALTDNESRVLDLIRRDPYLSQAAISEQLDLNRSTVASIIASLIAKRHLKGRAYVVNQTAEIYCVGAMNVDRIYRLQEPISHHTSNPVVSSVTLGGVGRNIAENLGRLGESVSMLSLAGYDADFDLIRRTTQAYVRLDHVQQLAECSTSSYTAVLNEQGEMEVAFADMAVCDRMNGAWVQEHTAILQQAAMIVADLNPERSAIKQLIHIAKTHAIPLVIVPVSGPKMHHLPRNLKGVTWLIVNQDESERFLEKTVQSEEDFNELGQQWLELGVENVVITRGTRSILYANQEQVFKHFQPKLSDHVVDVTGAGDSFSSGIIYGLNQDYPVDQCIQLGMANSYFTVQSPSTVRTDLSREQLEADYQFITKQD</sequence>
<evidence type="ECO:0000259" key="3">
    <source>
        <dbReference type="Pfam" id="PF00294"/>
    </source>
</evidence>
<dbReference type="InterPro" id="IPR002173">
    <property type="entry name" value="Carboh/pur_kinase_PfkB_CS"/>
</dbReference>
<name>H3NK24_9LACT</name>
<dbReference type="CDD" id="cd01941">
    <property type="entry name" value="YeiC_kinase_like"/>
    <property type="match status" value="1"/>
</dbReference>
<dbReference type="SUPFAM" id="SSF53613">
    <property type="entry name" value="Ribokinase-like"/>
    <property type="match status" value="1"/>
</dbReference>
<dbReference type="InterPro" id="IPR011611">
    <property type="entry name" value="PfkB_dom"/>
</dbReference>
<comment type="caution">
    <text evidence="4">The sequence shown here is derived from an EMBL/GenBank/DDBJ whole genome shotgun (WGS) entry which is preliminary data.</text>
</comment>
<keyword evidence="5" id="KW-1185">Reference proteome</keyword>
<accession>H3NK24</accession>
<dbReference type="PANTHER" id="PTHR42909">
    <property type="entry name" value="ZGC:136858"/>
    <property type="match status" value="1"/>
</dbReference>
<dbReference type="STRING" id="883113.HMPREF9708_01213"/>
<dbReference type="PROSITE" id="PS00583">
    <property type="entry name" value="PFKB_KINASES_1"/>
    <property type="match status" value="1"/>
</dbReference>
<dbReference type="InterPro" id="IPR036390">
    <property type="entry name" value="WH_DNA-bd_sf"/>
</dbReference>
<evidence type="ECO:0000256" key="1">
    <source>
        <dbReference type="ARBA" id="ARBA00022679"/>
    </source>
</evidence>
<proteinExistence type="predicted"/>
<keyword evidence="2" id="KW-0418">Kinase</keyword>
<dbReference type="GO" id="GO:0005737">
    <property type="term" value="C:cytoplasm"/>
    <property type="evidence" value="ECO:0007669"/>
    <property type="project" value="TreeGrafter"/>
</dbReference>
<gene>
    <name evidence="4" type="ORF">HMPREF9708_01213</name>
</gene>
<dbReference type="GO" id="GO:0016301">
    <property type="term" value="F:kinase activity"/>
    <property type="evidence" value="ECO:0007669"/>
    <property type="project" value="UniProtKB-KW"/>
</dbReference>
<keyword evidence="1" id="KW-0808">Transferase</keyword>
<organism evidence="4 5">
    <name type="scientific">Facklamia languida CCUG 37842</name>
    <dbReference type="NCBI Taxonomy" id="883113"/>
    <lineage>
        <taxon>Bacteria</taxon>
        <taxon>Bacillati</taxon>
        <taxon>Bacillota</taxon>
        <taxon>Bacilli</taxon>
        <taxon>Lactobacillales</taxon>
        <taxon>Aerococcaceae</taxon>
        <taxon>Facklamia</taxon>
    </lineage>
</organism>